<dbReference type="RefSeq" id="WP_296364645.1">
    <property type="nucleotide sequence ID" value="NZ_BAAAHY010000005.1"/>
</dbReference>
<keyword evidence="2" id="KW-1185">Reference proteome</keyword>
<protein>
    <submittedName>
        <fullName evidence="1">Uncharacterized protein</fullName>
    </submittedName>
</protein>
<evidence type="ECO:0000313" key="1">
    <source>
        <dbReference type="EMBL" id="MDR6269964.1"/>
    </source>
</evidence>
<evidence type="ECO:0000313" key="2">
    <source>
        <dbReference type="Proteomes" id="UP001185069"/>
    </source>
</evidence>
<name>A0ABU1JC34_9MICC</name>
<dbReference type="Proteomes" id="UP001185069">
    <property type="component" value="Unassembled WGS sequence"/>
</dbReference>
<comment type="caution">
    <text evidence="1">The sequence shown here is derived from an EMBL/GenBank/DDBJ whole genome shotgun (WGS) entry which is preliminary data.</text>
</comment>
<organism evidence="1 2">
    <name type="scientific">Arthrobacter russicus</name>
    <dbReference type="NCBI Taxonomy" id="172040"/>
    <lineage>
        <taxon>Bacteria</taxon>
        <taxon>Bacillati</taxon>
        <taxon>Actinomycetota</taxon>
        <taxon>Actinomycetes</taxon>
        <taxon>Micrococcales</taxon>
        <taxon>Micrococcaceae</taxon>
        <taxon>Arthrobacter</taxon>
    </lineage>
</organism>
<gene>
    <name evidence="1" type="ORF">JOE69_002202</name>
</gene>
<sequence length="90" mass="9754">MPAESDVRNTVLTAARGGIMTDEVGVITGDVEIESSWASPGHAAARCRYDGADEWYAITDAARELAAGTAEELTRFHEALVQRYRQSDPV</sequence>
<dbReference type="EMBL" id="JAVDQF010000001">
    <property type="protein sequence ID" value="MDR6269964.1"/>
    <property type="molecule type" value="Genomic_DNA"/>
</dbReference>
<reference evidence="1 2" key="1">
    <citation type="submission" date="2023-07" db="EMBL/GenBank/DDBJ databases">
        <title>Sequencing the genomes of 1000 actinobacteria strains.</title>
        <authorList>
            <person name="Klenk H.-P."/>
        </authorList>
    </citation>
    <scope>NUCLEOTIDE SEQUENCE [LARGE SCALE GENOMIC DNA]</scope>
    <source>
        <strain evidence="1 2">DSM 14555</strain>
    </source>
</reference>
<accession>A0ABU1JC34</accession>
<proteinExistence type="predicted"/>